<accession>A0A380TDX3</accession>
<proteinExistence type="predicted"/>
<dbReference type="SUPFAM" id="SSF51445">
    <property type="entry name" value="(Trans)glycosidases"/>
    <property type="match status" value="1"/>
</dbReference>
<dbReference type="EMBL" id="UIDG01000133">
    <property type="protein sequence ID" value="SUS05853.1"/>
    <property type="molecule type" value="Genomic_DNA"/>
</dbReference>
<evidence type="ECO:0000313" key="4">
    <source>
        <dbReference type="EMBL" id="SUS05853.1"/>
    </source>
</evidence>
<evidence type="ECO:0000259" key="3">
    <source>
        <dbReference type="Pfam" id="PF00150"/>
    </source>
</evidence>
<gene>
    <name evidence="4" type="ORF">DF3PB_2180001</name>
</gene>
<keyword evidence="2" id="KW-0326">Glycosidase</keyword>
<name>A0A380TDX3_9ZZZZ</name>
<protein>
    <recommendedName>
        <fullName evidence="3">Glycoside hydrolase family 5 domain-containing protein</fullName>
    </recommendedName>
</protein>
<keyword evidence="1" id="KW-0378">Hydrolase</keyword>
<dbReference type="Pfam" id="PF00150">
    <property type="entry name" value="Cellulase"/>
    <property type="match status" value="1"/>
</dbReference>
<dbReference type="InterPro" id="IPR018087">
    <property type="entry name" value="Glyco_hydro_5_CS"/>
</dbReference>
<feature type="domain" description="Glycoside hydrolase family 5" evidence="3">
    <location>
        <begin position="20"/>
        <end position="186"/>
    </location>
</feature>
<evidence type="ECO:0000256" key="1">
    <source>
        <dbReference type="ARBA" id="ARBA00022801"/>
    </source>
</evidence>
<dbReference type="InterPro" id="IPR001547">
    <property type="entry name" value="Glyco_hydro_5"/>
</dbReference>
<dbReference type="AlphaFoldDB" id="A0A380TDX3"/>
<dbReference type="InterPro" id="IPR017853">
    <property type="entry name" value="GH"/>
</dbReference>
<evidence type="ECO:0000256" key="2">
    <source>
        <dbReference type="ARBA" id="ARBA00023295"/>
    </source>
</evidence>
<dbReference type="GO" id="GO:0000272">
    <property type="term" value="P:polysaccharide catabolic process"/>
    <property type="evidence" value="ECO:0007669"/>
    <property type="project" value="InterPro"/>
</dbReference>
<sequence>MQLVANGYVAPNSYWQYLNATLGLNAVRYGVRTITVGRTIEQQLPALDVAVNRAAANHLYLMINTATKSGTYNLAELKRFWNVVAPRYRNRTHVFYELTNEPVQGGPYWGAPEQFTDQVLADLKSVYLIMRRKAPNTHIVLFTTANIWPNCASWAALIAKMQGIDWTKASVGFHHYNGTQQIGEAGVQCLRQKYPLLMTETNYWTEPFRAILRDVLTMYEKLGMSWFSIDGNGSAFHLENEIIPALHAAGYSWPPEQ</sequence>
<dbReference type="Gene3D" id="3.20.20.80">
    <property type="entry name" value="Glycosidases"/>
    <property type="match status" value="1"/>
</dbReference>
<reference evidence="4" key="1">
    <citation type="submission" date="2018-07" db="EMBL/GenBank/DDBJ databases">
        <authorList>
            <person name="Quirk P.G."/>
            <person name="Krulwich T.A."/>
        </authorList>
    </citation>
    <scope>NUCLEOTIDE SEQUENCE</scope>
</reference>
<dbReference type="PROSITE" id="PS00659">
    <property type="entry name" value="GLYCOSYL_HYDROL_F5"/>
    <property type="match status" value="1"/>
</dbReference>
<dbReference type="GO" id="GO:0004553">
    <property type="term" value="F:hydrolase activity, hydrolyzing O-glycosyl compounds"/>
    <property type="evidence" value="ECO:0007669"/>
    <property type="project" value="InterPro"/>
</dbReference>
<organism evidence="4">
    <name type="scientific">metagenome</name>
    <dbReference type="NCBI Taxonomy" id="256318"/>
    <lineage>
        <taxon>unclassified sequences</taxon>
        <taxon>metagenomes</taxon>
    </lineage>
</organism>